<organism evidence="4 5">
    <name type="scientific">Chitinophaga niabensis</name>
    <dbReference type="NCBI Taxonomy" id="536979"/>
    <lineage>
        <taxon>Bacteria</taxon>
        <taxon>Pseudomonadati</taxon>
        <taxon>Bacteroidota</taxon>
        <taxon>Chitinophagia</taxon>
        <taxon>Chitinophagales</taxon>
        <taxon>Chitinophagaceae</taxon>
        <taxon>Chitinophaga</taxon>
    </lineage>
</organism>
<gene>
    <name evidence="4" type="ORF">SAMN04488055_1043</name>
</gene>
<comment type="similarity">
    <text evidence="1">Belongs to the DinB family.</text>
</comment>
<dbReference type="InterPro" id="IPR007837">
    <property type="entry name" value="DinB"/>
</dbReference>
<feature type="binding site" evidence="3">
    <location>
        <position position="112"/>
    </location>
    <ligand>
        <name>a divalent metal cation</name>
        <dbReference type="ChEBI" id="CHEBI:60240"/>
    </ligand>
</feature>
<evidence type="ECO:0000313" key="5">
    <source>
        <dbReference type="Proteomes" id="UP000185003"/>
    </source>
</evidence>
<sequence length="132" mass="15249">MKAQLLKHLESSRAYTLGVAELMPEEAYDLKPVEGIWSFGEQLNHIAYGIHWWSEMFIRGEETEWTPPKPVKGKKKIMATLEKAYEALKKTYEESNGKEGGFNATLDHITHHRGQLIVYLRTKGIQPPEYVY</sequence>
<name>A0A1N6DSF3_9BACT</name>
<keyword evidence="5" id="KW-1185">Reference proteome</keyword>
<dbReference type="RefSeq" id="WP_074238223.1">
    <property type="nucleotide sequence ID" value="NZ_FSRA01000001.1"/>
</dbReference>
<dbReference type="Gene3D" id="1.20.120.450">
    <property type="entry name" value="dinb family like domain"/>
    <property type="match status" value="2"/>
</dbReference>
<evidence type="ECO:0000256" key="2">
    <source>
        <dbReference type="ARBA" id="ARBA00022723"/>
    </source>
</evidence>
<protein>
    <submittedName>
        <fullName evidence="4">Uncharacterized damage-inducible protein DinB (Forms a four-helix bundle)</fullName>
    </submittedName>
</protein>
<reference evidence="4 5" key="1">
    <citation type="submission" date="2016-11" db="EMBL/GenBank/DDBJ databases">
        <authorList>
            <person name="Jaros S."/>
            <person name="Januszkiewicz K."/>
            <person name="Wedrychowicz H."/>
        </authorList>
    </citation>
    <scope>NUCLEOTIDE SEQUENCE [LARGE SCALE GENOMIC DNA]</scope>
    <source>
        <strain evidence="4 5">DSM 24787</strain>
    </source>
</reference>
<feature type="binding site" evidence="3">
    <location>
        <position position="108"/>
    </location>
    <ligand>
        <name>a divalent metal cation</name>
        <dbReference type="ChEBI" id="CHEBI:60240"/>
    </ligand>
</feature>
<evidence type="ECO:0000313" key="4">
    <source>
        <dbReference type="EMBL" id="SIN73719.1"/>
    </source>
</evidence>
<dbReference type="STRING" id="536979.SAMN04488055_1043"/>
<dbReference type="Proteomes" id="UP000185003">
    <property type="component" value="Unassembled WGS sequence"/>
</dbReference>
<proteinExistence type="inferred from homology"/>
<feature type="binding site" evidence="3">
    <location>
        <position position="45"/>
    </location>
    <ligand>
        <name>a divalent metal cation</name>
        <dbReference type="ChEBI" id="CHEBI:60240"/>
    </ligand>
</feature>
<dbReference type="GO" id="GO:0046872">
    <property type="term" value="F:metal ion binding"/>
    <property type="evidence" value="ECO:0007669"/>
    <property type="project" value="UniProtKB-KW"/>
</dbReference>
<dbReference type="InterPro" id="IPR034660">
    <property type="entry name" value="DinB/YfiT-like"/>
</dbReference>
<evidence type="ECO:0000256" key="1">
    <source>
        <dbReference type="ARBA" id="ARBA00008635"/>
    </source>
</evidence>
<dbReference type="AlphaFoldDB" id="A0A1N6DSF3"/>
<dbReference type="OrthoDB" id="119432at2"/>
<dbReference type="Pfam" id="PF05163">
    <property type="entry name" value="DinB"/>
    <property type="match status" value="1"/>
</dbReference>
<accession>A0A1N6DSF3</accession>
<dbReference type="SUPFAM" id="SSF109854">
    <property type="entry name" value="DinB/YfiT-like putative metalloenzymes"/>
    <property type="match status" value="1"/>
</dbReference>
<evidence type="ECO:0000256" key="3">
    <source>
        <dbReference type="PIRSR" id="PIRSR607837-1"/>
    </source>
</evidence>
<dbReference type="EMBL" id="FSRA01000001">
    <property type="protein sequence ID" value="SIN73719.1"/>
    <property type="molecule type" value="Genomic_DNA"/>
</dbReference>
<keyword evidence="2 3" id="KW-0479">Metal-binding</keyword>